<evidence type="ECO:0000313" key="3">
    <source>
        <dbReference type="EMBL" id="QJB04265.1"/>
    </source>
</evidence>
<accession>A0A6M3MFI0</accession>
<dbReference type="PANTHER" id="PTHR12526:SF630">
    <property type="entry name" value="GLYCOSYLTRANSFERASE"/>
    <property type="match status" value="1"/>
</dbReference>
<dbReference type="Pfam" id="PF00534">
    <property type="entry name" value="Glycos_transf_1"/>
    <property type="match status" value="1"/>
</dbReference>
<feature type="domain" description="Glycosyl transferase family 1" evidence="1">
    <location>
        <begin position="147"/>
        <end position="278"/>
    </location>
</feature>
<dbReference type="InterPro" id="IPR001296">
    <property type="entry name" value="Glyco_trans_1"/>
</dbReference>
<name>A0A6M3MFI0_9ZZZZ</name>
<dbReference type="SUPFAM" id="SSF53756">
    <property type="entry name" value="UDP-Glycosyltransferase/glycogen phosphorylase"/>
    <property type="match status" value="1"/>
</dbReference>
<dbReference type="GO" id="GO:0016757">
    <property type="term" value="F:glycosyltransferase activity"/>
    <property type="evidence" value="ECO:0007669"/>
    <property type="project" value="InterPro"/>
</dbReference>
<evidence type="ECO:0000259" key="1">
    <source>
        <dbReference type="Pfam" id="PF00534"/>
    </source>
</evidence>
<dbReference type="PANTHER" id="PTHR12526">
    <property type="entry name" value="GLYCOSYLTRANSFERASE"/>
    <property type="match status" value="1"/>
</dbReference>
<dbReference type="AlphaFoldDB" id="A0A6M3MFI0"/>
<evidence type="ECO:0000313" key="2">
    <source>
        <dbReference type="EMBL" id="QJB00360.1"/>
    </source>
</evidence>
<keyword evidence="3" id="KW-0808">Transferase</keyword>
<organism evidence="3">
    <name type="scientific">viral metagenome</name>
    <dbReference type="NCBI Taxonomy" id="1070528"/>
    <lineage>
        <taxon>unclassified sequences</taxon>
        <taxon>metagenomes</taxon>
        <taxon>organismal metagenomes</taxon>
    </lineage>
</organism>
<proteinExistence type="predicted"/>
<reference evidence="3" key="1">
    <citation type="submission" date="2020-03" db="EMBL/GenBank/DDBJ databases">
        <title>The deep terrestrial virosphere.</title>
        <authorList>
            <person name="Holmfeldt K."/>
            <person name="Nilsson E."/>
            <person name="Simone D."/>
            <person name="Lopez-Fernandez M."/>
            <person name="Wu X."/>
            <person name="de Brujin I."/>
            <person name="Lundin D."/>
            <person name="Andersson A."/>
            <person name="Bertilsson S."/>
            <person name="Dopson M."/>
        </authorList>
    </citation>
    <scope>NUCLEOTIDE SEQUENCE</scope>
    <source>
        <strain evidence="2">MM171A00522</strain>
        <strain evidence="3">MM171B00386</strain>
    </source>
</reference>
<dbReference type="EMBL" id="MT143690">
    <property type="protein sequence ID" value="QJB00360.1"/>
    <property type="molecule type" value="Genomic_DNA"/>
</dbReference>
<protein>
    <submittedName>
        <fullName evidence="3">Putative glycosyltransferase</fullName>
    </submittedName>
</protein>
<gene>
    <name evidence="2" type="ORF">MM171A00522_0024</name>
    <name evidence="3" type="ORF">MM171B00386_0002</name>
</gene>
<dbReference type="EMBL" id="MT143878">
    <property type="protein sequence ID" value="QJB04265.1"/>
    <property type="molecule type" value="Genomic_DNA"/>
</dbReference>
<sequence length="344" mass="40251">MKIAFVALNQNFCGSILEELQSKHVVKNYRPSGKTAFDYFNLMGLINWCDLIYCDFIQTPMPEISQMQGLGKPIVARMDGIDILNHRMVDWRNVSALVLMPVQEKRLRRLRRMWNSANPDKPLLSLPKKILKRNVGIDLRSFQPDLNRIPGHKIVLHASVVRDTKGVYEAIQAFCRLLEEDTVNPWQLTIIGQWEGGYLWPQRKEYVMCCQELIEDLQFPSGRLGLITHNLSRVEWAQYLKEETDFYWCFSKREGFPNSLGEAMASGVVPITNKFYGAELLYPDEFICKSQSEIIEKTIEFGRLHKDYRQELKADVRTHIERYDRHKTAVEIRELCEEVYQDVR</sequence>
<dbReference type="Gene3D" id="3.40.50.2000">
    <property type="entry name" value="Glycogen Phosphorylase B"/>
    <property type="match status" value="1"/>
</dbReference>